<reference evidence="2" key="1">
    <citation type="submission" date="2023-04" db="EMBL/GenBank/DDBJ databases">
        <title>Sphingomonas sp. MAHUQ-71 isolated from rice field.</title>
        <authorList>
            <person name="Huq M.A."/>
        </authorList>
    </citation>
    <scope>NUCLEOTIDE SEQUENCE</scope>
    <source>
        <strain evidence="2">MAHUQ-71</strain>
    </source>
</reference>
<dbReference type="SUPFAM" id="SSF54427">
    <property type="entry name" value="NTF2-like"/>
    <property type="match status" value="1"/>
</dbReference>
<evidence type="ECO:0000259" key="1">
    <source>
        <dbReference type="Pfam" id="PF12680"/>
    </source>
</evidence>
<keyword evidence="3" id="KW-1185">Reference proteome</keyword>
<dbReference type="Gene3D" id="3.10.450.50">
    <property type="match status" value="1"/>
</dbReference>
<protein>
    <submittedName>
        <fullName evidence="2">Nuclear transport factor 2 family protein</fullName>
    </submittedName>
</protein>
<sequence>MHQECDGHGAGCVHHWTPDEEPDAVTRMFAWWNRAYADNAFTEAGFARFFTDDAVFLIDGIVRARGPAGLLAYFQRIRDHSDAVVLHAPEDSFVSGDRVFVHYRTSVRAGGTAEEHDIMAAVRVAFGRIAFFKAIRRIEPTP</sequence>
<gene>
    <name evidence="2" type="ORF">QGN17_14785</name>
</gene>
<organism evidence="2 3">
    <name type="scientific">Sphingomonas oryzagri</name>
    <dbReference type="NCBI Taxonomy" id="3042314"/>
    <lineage>
        <taxon>Bacteria</taxon>
        <taxon>Pseudomonadati</taxon>
        <taxon>Pseudomonadota</taxon>
        <taxon>Alphaproteobacteria</taxon>
        <taxon>Sphingomonadales</taxon>
        <taxon>Sphingomonadaceae</taxon>
        <taxon>Sphingomonas</taxon>
    </lineage>
</organism>
<feature type="domain" description="SnoaL-like" evidence="1">
    <location>
        <begin position="27"/>
        <end position="130"/>
    </location>
</feature>
<evidence type="ECO:0000313" key="3">
    <source>
        <dbReference type="Proteomes" id="UP001160625"/>
    </source>
</evidence>
<dbReference type="InterPro" id="IPR037401">
    <property type="entry name" value="SnoaL-like"/>
</dbReference>
<dbReference type="Pfam" id="PF12680">
    <property type="entry name" value="SnoaL_2"/>
    <property type="match status" value="1"/>
</dbReference>
<dbReference type="EMBL" id="JARYGZ010000002">
    <property type="protein sequence ID" value="MDH7640000.1"/>
    <property type="molecule type" value="Genomic_DNA"/>
</dbReference>
<proteinExistence type="predicted"/>
<dbReference type="InterPro" id="IPR032710">
    <property type="entry name" value="NTF2-like_dom_sf"/>
</dbReference>
<name>A0ABT6N3X5_9SPHN</name>
<comment type="caution">
    <text evidence="2">The sequence shown here is derived from an EMBL/GenBank/DDBJ whole genome shotgun (WGS) entry which is preliminary data.</text>
</comment>
<dbReference type="RefSeq" id="WP_281045363.1">
    <property type="nucleotide sequence ID" value="NZ_JARYGZ010000002.1"/>
</dbReference>
<evidence type="ECO:0000313" key="2">
    <source>
        <dbReference type="EMBL" id="MDH7640000.1"/>
    </source>
</evidence>
<accession>A0ABT6N3X5</accession>
<dbReference type="Proteomes" id="UP001160625">
    <property type="component" value="Unassembled WGS sequence"/>
</dbReference>